<evidence type="ECO:0000256" key="4">
    <source>
        <dbReference type="ARBA" id="ARBA00023316"/>
    </source>
</evidence>
<sequence length="478" mass="51053">AGAEFGVPADLLASIAYAETRWEMVDGHQEFEGMAAASGVMALRDARLADGARLAGVSQEAAKSDVQANVRAAAAWLSREADNLGIDRSDLGAWAPVAAAYSGIELQAAQSAYVHGAVYRALNEGVTVRDADGSVRGTIAPRTVAADFEPEESAASLQKSTDYGPAIWRPSPNNSARPSGTTPSMVIAHTCEGSYAGCWGWLANSQSGVSAHYVVNETGSEITQLVRENRKAWHIGASYNSSLNGGTQSDKNGQSSNNFTIGIEHAGYASQSSFNTGMIQASAELSCELSEDYNLPRDQYHFVGHGQLQPYNRTDPGANWPWTDYLNRINTACGSSAPSGEIIIDSNNNLNDTNKGYISVSSNWSSSSHSTDYQTGYWWAQTAAVSDGASFWFYMPTAGTKTIDAWWVAGTNRAPSAPFIMYNASGSTVGSKNVNMQANGGKWNTLGTYSFTAGWNRVMLSRWTTGGYVVIADGVRVR</sequence>
<evidence type="ECO:0000256" key="5">
    <source>
        <dbReference type="SAM" id="MobiDB-lite"/>
    </source>
</evidence>
<evidence type="ECO:0000256" key="2">
    <source>
        <dbReference type="ARBA" id="ARBA00011901"/>
    </source>
</evidence>
<feature type="compositionally biased region" description="Polar residues" evidence="5">
    <location>
        <begin position="171"/>
        <end position="181"/>
    </location>
</feature>
<dbReference type="InterPro" id="IPR002502">
    <property type="entry name" value="Amidase_domain"/>
</dbReference>
<reference evidence="7 8" key="1">
    <citation type="submission" date="2016-11" db="EMBL/GenBank/DDBJ databases">
        <title>Study of marine rhodopsin-containing bacteria.</title>
        <authorList>
            <person name="Yoshizawa S."/>
            <person name="Kumagai Y."/>
            <person name="Kogure K."/>
        </authorList>
    </citation>
    <scope>NUCLEOTIDE SEQUENCE [LARGE SCALE GENOMIC DNA]</scope>
    <source>
        <strain evidence="7 8">SG-29</strain>
    </source>
</reference>
<dbReference type="PANTHER" id="PTHR30417">
    <property type="entry name" value="N-ACETYLMURAMOYL-L-ALANINE AMIDASE AMID"/>
    <property type="match status" value="1"/>
</dbReference>
<dbReference type="EMBL" id="MQWB01000001">
    <property type="protein sequence ID" value="OZC01539.1"/>
    <property type="molecule type" value="Genomic_DNA"/>
</dbReference>
<dbReference type="InterPro" id="IPR036505">
    <property type="entry name" value="Amidase/PGRP_sf"/>
</dbReference>
<keyword evidence="3" id="KW-0378">Hydrolase</keyword>
<dbReference type="GO" id="GO:0009253">
    <property type="term" value="P:peptidoglycan catabolic process"/>
    <property type="evidence" value="ECO:0007669"/>
    <property type="project" value="InterPro"/>
</dbReference>
<feature type="non-terminal residue" evidence="7">
    <location>
        <position position="1"/>
    </location>
</feature>
<dbReference type="CDD" id="cd06583">
    <property type="entry name" value="PGRP"/>
    <property type="match status" value="1"/>
</dbReference>
<dbReference type="EC" id="3.5.1.28" evidence="2"/>
<dbReference type="SUPFAM" id="SSF55846">
    <property type="entry name" value="N-acetylmuramoyl-L-alanine amidase-like"/>
    <property type="match status" value="1"/>
</dbReference>
<proteinExistence type="predicted"/>
<feature type="region of interest" description="Disordered" evidence="5">
    <location>
        <begin position="150"/>
        <end position="181"/>
    </location>
</feature>
<dbReference type="AlphaFoldDB" id="A0A259TUU3"/>
<evidence type="ECO:0000259" key="6">
    <source>
        <dbReference type="SMART" id="SM00644"/>
    </source>
</evidence>
<name>A0A259TUU3_9BACT</name>
<dbReference type="GO" id="GO:0009254">
    <property type="term" value="P:peptidoglycan turnover"/>
    <property type="evidence" value="ECO:0007669"/>
    <property type="project" value="TreeGrafter"/>
</dbReference>
<protein>
    <recommendedName>
        <fullName evidence="2">N-acetylmuramoyl-L-alanine amidase</fullName>
        <ecNumber evidence="2">3.5.1.28</ecNumber>
    </recommendedName>
</protein>
<evidence type="ECO:0000313" key="7">
    <source>
        <dbReference type="EMBL" id="OZC01539.1"/>
    </source>
</evidence>
<dbReference type="GO" id="GO:0008745">
    <property type="term" value="F:N-acetylmuramoyl-L-alanine amidase activity"/>
    <property type="evidence" value="ECO:0007669"/>
    <property type="project" value="UniProtKB-EC"/>
</dbReference>
<organism evidence="7 8">
    <name type="scientific">Rubricoccus marinus</name>
    <dbReference type="NCBI Taxonomy" id="716817"/>
    <lineage>
        <taxon>Bacteria</taxon>
        <taxon>Pseudomonadati</taxon>
        <taxon>Rhodothermota</taxon>
        <taxon>Rhodothermia</taxon>
        <taxon>Rhodothermales</taxon>
        <taxon>Rubricoccaceae</taxon>
        <taxon>Rubricoccus</taxon>
    </lineage>
</organism>
<dbReference type="RefSeq" id="WP_094545154.1">
    <property type="nucleotide sequence ID" value="NZ_MQWB01000001.1"/>
</dbReference>
<dbReference type="Gene3D" id="1.10.530.10">
    <property type="match status" value="1"/>
</dbReference>
<gene>
    <name evidence="7" type="ORF">BSZ36_00180</name>
</gene>
<feature type="domain" description="N-acetylmuramoyl-L-alanine amidase" evidence="6">
    <location>
        <begin position="171"/>
        <end position="317"/>
    </location>
</feature>
<evidence type="ECO:0000313" key="8">
    <source>
        <dbReference type="Proteomes" id="UP000216446"/>
    </source>
</evidence>
<accession>A0A259TUU3</accession>
<keyword evidence="4" id="KW-0961">Cell wall biogenesis/degradation</keyword>
<dbReference type="Proteomes" id="UP000216446">
    <property type="component" value="Unassembled WGS sequence"/>
</dbReference>
<comment type="caution">
    <text evidence="7">The sequence shown here is derived from an EMBL/GenBank/DDBJ whole genome shotgun (WGS) entry which is preliminary data.</text>
</comment>
<keyword evidence="8" id="KW-1185">Reference proteome</keyword>
<dbReference type="InterPro" id="IPR033803">
    <property type="entry name" value="CBD-like_Golvesin-Xly"/>
</dbReference>
<dbReference type="InParanoid" id="A0A259TUU3"/>
<dbReference type="InterPro" id="IPR051206">
    <property type="entry name" value="NAMLAA_amidase_2"/>
</dbReference>
<comment type="catalytic activity">
    <reaction evidence="1">
        <text>Hydrolyzes the link between N-acetylmuramoyl residues and L-amino acid residues in certain cell-wall glycopeptides.</text>
        <dbReference type="EC" id="3.5.1.28"/>
    </reaction>
</comment>
<dbReference type="Pfam" id="PF25275">
    <property type="entry name" value="Golvesin_C"/>
    <property type="match status" value="1"/>
</dbReference>
<evidence type="ECO:0000256" key="3">
    <source>
        <dbReference type="ARBA" id="ARBA00022801"/>
    </source>
</evidence>
<dbReference type="SMART" id="SM00644">
    <property type="entry name" value="Ami_2"/>
    <property type="match status" value="1"/>
</dbReference>
<evidence type="ECO:0000256" key="1">
    <source>
        <dbReference type="ARBA" id="ARBA00001561"/>
    </source>
</evidence>
<dbReference type="GO" id="GO:0071555">
    <property type="term" value="P:cell wall organization"/>
    <property type="evidence" value="ECO:0007669"/>
    <property type="project" value="UniProtKB-KW"/>
</dbReference>
<dbReference type="Pfam" id="PF01510">
    <property type="entry name" value="Amidase_2"/>
    <property type="match status" value="1"/>
</dbReference>
<dbReference type="Gene3D" id="3.40.80.10">
    <property type="entry name" value="Peptidoglycan recognition protein-like"/>
    <property type="match status" value="1"/>
</dbReference>
<dbReference type="PANTHER" id="PTHR30417:SF1">
    <property type="entry name" value="N-ACETYLMURAMOYL-L-ALANINE AMIDASE AMID"/>
    <property type="match status" value="1"/>
</dbReference>